<dbReference type="InterPro" id="IPR006634">
    <property type="entry name" value="TLC-dom"/>
</dbReference>
<reference evidence="7" key="1">
    <citation type="journal article" date="2020" name="bioRxiv">
        <title>Comparative genomics of Chlamydomonas.</title>
        <authorList>
            <person name="Craig R.J."/>
            <person name="Hasan A.R."/>
            <person name="Ness R.W."/>
            <person name="Keightley P.D."/>
        </authorList>
    </citation>
    <scope>NUCLEOTIDE SEQUENCE</scope>
    <source>
        <strain evidence="7">CCAP 11/70</strain>
    </source>
</reference>
<keyword evidence="4 5" id="KW-0472">Membrane</keyword>
<evidence type="ECO:0000313" key="8">
    <source>
        <dbReference type="Proteomes" id="UP000612055"/>
    </source>
</evidence>
<dbReference type="Proteomes" id="UP000612055">
    <property type="component" value="Unassembled WGS sequence"/>
</dbReference>
<dbReference type="OrthoDB" id="537032at2759"/>
<dbReference type="EMBL" id="JAEHOE010000079">
    <property type="protein sequence ID" value="KAG2488857.1"/>
    <property type="molecule type" value="Genomic_DNA"/>
</dbReference>
<feature type="transmembrane region" description="Helical" evidence="5">
    <location>
        <begin position="6"/>
        <end position="33"/>
    </location>
</feature>
<dbReference type="GO" id="GO:0005789">
    <property type="term" value="C:endoplasmic reticulum membrane"/>
    <property type="evidence" value="ECO:0007669"/>
    <property type="project" value="UniProtKB-SubCell"/>
</dbReference>
<evidence type="ECO:0000259" key="6">
    <source>
        <dbReference type="SMART" id="SM00724"/>
    </source>
</evidence>
<evidence type="ECO:0000256" key="1">
    <source>
        <dbReference type="ARBA" id="ARBA00004141"/>
    </source>
</evidence>
<evidence type="ECO:0000313" key="7">
    <source>
        <dbReference type="EMBL" id="KAG2488857.1"/>
    </source>
</evidence>
<keyword evidence="3 5" id="KW-1133">Transmembrane helix</keyword>
<name>A0A835XSI2_9CHLO</name>
<dbReference type="AlphaFoldDB" id="A0A835XSI2"/>
<dbReference type="Pfam" id="PF03798">
    <property type="entry name" value="TRAM_LAG1_CLN8"/>
    <property type="match status" value="1"/>
</dbReference>
<evidence type="ECO:0000256" key="5">
    <source>
        <dbReference type="SAM" id="Phobius"/>
    </source>
</evidence>
<proteinExistence type="predicted"/>
<gene>
    <name evidence="7" type="ORF">HYH03_012653</name>
</gene>
<feature type="transmembrane region" description="Helical" evidence="5">
    <location>
        <begin position="195"/>
        <end position="216"/>
    </location>
</feature>
<keyword evidence="2 5" id="KW-0812">Transmembrane</keyword>
<dbReference type="PANTHER" id="PTHR12560">
    <property type="entry name" value="LONGEVITY ASSURANCE FACTOR 1 LAG1"/>
    <property type="match status" value="1"/>
</dbReference>
<protein>
    <recommendedName>
        <fullName evidence="6">TLC domain-containing protein</fullName>
    </recommendedName>
</protein>
<feature type="domain" description="TLC" evidence="6">
    <location>
        <begin position="56"/>
        <end position="266"/>
    </location>
</feature>
<comment type="caution">
    <text evidence="7">The sequence shown here is derived from an EMBL/GenBank/DDBJ whole genome shotgun (WGS) entry which is preliminary data.</text>
</comment>
<sequence length="288" mass="32239">MLLGDAITSCLVAALLGSFVVLALRYVFYVAVFERIRLYLRRRGPGFEMYTPVVTEELWEGLGSTVLVALGSAALWLGHNDRCHPGDTRGCLRGWPQQHVVGEGTPWTVDALLLAQIAWYTQCTTKHWFGLGRLQGLDTALHHAFSLCLLALAYSLELHRVSLLAHWLFVVTNPLLSASKILHCIDMRPRALKKALFVFFVLAYFATRVIAVPVVLLPCTLYDAWTIPLDRRAAVVGNALLVLLYGLSLFWFGRLLGILFTGKLDSTPRMALVTAPRDSRGRKWHKQL</sequence>
<evidence type="ECO:0000256" key="2">
    <source>
        <dbReference type="ARBA" id="ARBA00022692"/>
    </source>
</evidence>
<dbReference type="GO" id="GO:0046513">
    <property type="term" value="P:ceramide biosynthetic process"/>
    <property type="evidence" value="ECO:0007669"/>
    <property type="project" value="InterPro"/>
</dbReference>
<accession>A0A835XSI2</accession>
<evidence type="ECO:0000256" key="4">
    <source>
        <dbReference type="ARBA" id="ARBA00023136"/>
    </source>
</evidence>
<organism evidence="7 8">
    <name type="scientific">Edaphochlamys debaryana</name>
    <dbReference type="NCBI Taxonomy" id="47281"/>
    <lineage>
        <taxon>Eukaryota</taxon>
        <taxon>Viridiplantae</taxon>
        <taxon>Chlorophyta</taxon>
        <taxon>core chlorophytes</taxon>
        <taxon>Chlorophyceae</taxon>
        <taxon>CS clade</taxon>
        <taxon>Chlamydomonadales</taxon>
        <taxon>Chlamydomonadales incertae sedis</taxon>
        <taxon>Edaphochlamys</taxon>
    </lineage>
</organism>
<dbReference type="GO" id="GO:0050291">
    <property type="term" value="F:sphingosine N-acyltransferase activity"/>
    <property type="evidence" value="ECO:0007669"/>
    <property type="project" value="InterPro"/>
</dbReference>
<feature type="transmembrane region" description="Helical" evidence="5">
    <location>
        <begin position="236"/>
        <end position="260"/>
    </location>
</feature>
<dbReference type="SMART" id="SM00724">
    <property type="entry name" value="TLC"/>
    <property type="match status" value="1"/>
</dbReference>
<keyword evidence="8" id="KW-1185">Reference proteome</keyword>
<dbReference type="PANTHER" id="PTHR12560:SF0">
    <property type="entry name" value="LD18904P"/>
    <property type="match status" value="1"/>
</dbReference>
<evidence type="ECO:0000256" key="3">
    <source>
        <dbReference type="ARBA" id="ARBA00022989"/>
    </source>
</evidence>
<comment type="subcellular location">
    <subcellularLocation>
        <location evidence="1">Membrane</location>
        <topology evidence="1">Multi-pass membrane protein</topology>
    </subcellularLocation>
</comment>
<dbReference type="InterPro" id="IPR016439">
    <property type="entry name" value="Lag1/Lac1-like"/>
</dbReference>